<dbReference type="AlphaFoldDB" id="A0A6A6YJT0"/>
<evidence type="ECO:0000313" key="7">
    <source>
        <dbReference type="Proteomes" id="UP000504636"/>
    </source>
</evidence>
<dbReference type="SMART" id="SM00184">
    <property type="entry name" value="RING"/>
    <property type="match status" value="1"/>
</dbReference>
<accession>A0A6A6YJT0</accession>
<dbReference type="GO" id="GO:0008270">
    <property type="term" value="F:zinc ion binding"/>
    <property type="evidence" value="ECO:0007669"/>
    <property type="project" value="UniProtKB-KW"/>
</dbReference>
<evidence type="ECO:0000259" key="5">
    <source>
        <dbReference type="PROSITE" id="PS50089"/>
    </source>
</evidence>
<dbReference type="Pfam" id="PF13639">
    <property type="entry name" value="zf-RING_2"/>
    <property type="match status" value="1"/>
</dbReference>
<proteinExistence type="predicted"/>
<dbReference type="Proteomes" id="UP000504636">
    <property type="component" value="Unplaced"/>
</dbReference>
<organism evidence="6">
    <name type="scientific">Mytilinidion resinicola</name>
    <dbReference type="NCBI Taxonomy" id="574789"/>
    <lineage>
        <taxon>Eukaryota</taxon>
        <taxon>Fungi</taxon>
        <taxon>Dikarya</taxon>
        <taxon>Ascomycota</taxon>
        <taxon>Pezizomycotina</taxon>
        <taxon>Dothideomycetes</taxon>
        <taxon>Pleosporomycetidae</taxon>
        <taxon>Mytilinidiales</taxon>
        <taxon>Mytilinidiaceae</taxon>
        <taxon>Mytilinidion</taxon>
    </lineage>
</organism>
<sequence length="281" mass="31443">MIFISTAPEELNDLLKPFDLTPEGLNLEFEGVSLTLDGEWANPYEAGRLLFTAELLAYTIISRFSQGMSIFKVEEEARNFLEARLNDGTISEEACFNLNPEEICLSIGALTGDARDGDPILEGWTREDEYWVVERIVIAALKIVAVETLPFIDGEGTGALEKWDDDDVEEFERGYRDGDNPPEEELPPITLEAVGEKIDISDFARRIECPLPPDMSCAICLLPLAGAANSGDWSARTSCDHYFHDGCLSNWINESAQANSHRCPCCRTELCDRRERRPIDD</sequence>
<dbReference type="EMBL" id="MU003702">
    <property type="protein sequence ID" value="KAF2809112.1"/>
    <property type="molecule type" value="Genomic_DNA"/>
</dbReference>
<dbReference type="SUPFAM" id="SSF57850">
    <property type="entry name" value="RING/U-box"/>
    <property type="match status" value="1"/>
</dbReference>
<dbReference type="OrthoDB" id="3677589at2759"/>
<dbReference type="RefSeq" id="XP_033576076.1">
    <property type="nucleotide sequence ID" value="XM_033726512.1"/>
</dbReference>
<evidence type="ECO:0000313" key="8">
    <source>
        <dbReference type="RefSeq" id="XP_033576076.1"/>
    </source>
</evidence>
<evidence type="ECO:0000313" key="6">
    <source>
        <dbReference type="EMBL" id="KAF2809112.1"/>
    </source>
</evidence>
<dbReference type="PROSITE" id="PS50089">
    <property type="entry name" value="ZF_RING_2"/>
    <property type="match status" value="1"/>
</dbReference>
<keyword evidence="7" id="KW-1185">Reference proteome</keyword>
<gene>
    <name evidence="6 8" type="ORF">BDZ99DRAFT_533630</name>
</gene>
<dbReference type="InterPro" id="IPR013083">
    <property type="entry name" value="Znf_RING/FYVE/PHD"/>
</dbReference>
<reference evidence="8" key="3">
    <citation type="submission" date="2025-04" db="UniProtKB">
        <authorList>
            <consortium name="RefSeq"/>
        </authorList>
    </citation>
    <scope>IDENTIFICATION</scope>
    <source>
        <strain evidence="8">CBS 304.34</strain>
    </source>
</reference>
<reference evidence="8" key="2">
    <citation type="submission" date="2020-04" db="EMBL/GenBank/DDBJ databases">
        <authorList>
            <consortium name="NCBI Genome Project"/>
        </authorList>
    </citation>
    <scope>NUCLEOTIDE SEQUENCE</scope>
    <source>
        <strain evidence="8">CBS 304.34</strain>
    </source>
</reference>
<dbReference type="GO" id="GO:0061630">
    <property type="term" value="F:ubiquitin protein ligase activity"/>
    <property type="evidence" value="ECO:0007669"/>
    <property type="project" value="TreeGrafter"/>
</dbReference>
<protein>
    <recommendedName>
        <fullName evidence="5">RING-type domain-containing protein</fullName>
    </recommendedName>
</protein>
<dbReference type="PANTHER" id="PTHR45969:SF69">
    <property type="entry name" value="FINGER DOMAIN PROTEIN, PUTATIVE (AFU_ORTHOLOGUE AFUA_3G12190)-RELATED"/>
    <property type="match status" value="1"/>
</dbReference>
<evidence type="ECO:0000256" key="1">
    <source>
        <dbReference type="ARBA" id="ARBA00022723"/>
    </source>
</evidence>
<feature type="domain" description="RING-type" evidence="5">
    <location>
        <begin position="217"/>
        <end position="267"/>
    </location>
</feature>
<dbReference type="InterPro" id="IPR001841">
    <property type="entry name" value="Znf_RING"/>
</dbReference>
<keyword evidence="3" id="KW-0862">Zinc</keyword>
<dbReference type="GO" id="GO:0016567">
    <property type="term" value="P:protein ubiquitination"/>
    <property type="evidence" value="ECO:0007669"/>
    <property type="project" value="TreeGrafter"/>
</dbReference>
<reference evidence="6 8" key="1">
    <citation type="journal article" date="2020" name="Stud. Mycol.">
        <title>101 Dothideomycetes genomes: a test case for predicting lifestyles and emergence of pathogens.</title>
        <authorList>
            <person name="Haridas S."/>
            <person name="Albert R."/>
            <person name="Binder M."/>
            <person name="Bloem J."/>
            <person name="Labutti K."/>
            <person name="Salamov A."/>
            <person name="Andreopoulos B."/>
            <person name="Baker S."/>
            <person name="Barry K."/>
            <person name="Bills G."/>
            <person name="Bluhm B."/>
            <person name="Cannon C."/>
            <person name="Castanera R."/>
            <person name="Culley D."/>
            <person name="Daum C."/>
            <person name="Ezra D."/>
            <person name="Gonzalez J."/>
            <person name="Henrissat B."/>
            <person name="Kuo A."/>
            <person name="Liang C."/>
            <person name="Lipzen A."/>
            <person name="Lutzoni F."/>
            <person name="Magnuson J."/>
            <person name="Mondo S."/>
            <person name="Nolan M."/>
            <person name="Ohm R."/>
            <person name="Pangilinan J."/>
            <person name="Park H.-J."/>
            <person name="Ramirez L."/>
            <person name="Alfaro M."/>
            <person name="Sun H."/>
            <person name="Tritt A."/>
            <person name="Yoshinaga Y."/>
            <person name="Zwiers L.-H."/>
            <person name="Turgeon B."/>
            <person name="Goodwin S."/>
            <person name="Spatafora J."/>
            <person name="Crous P."/>
            <person name="Grigoriev I."/>
        </authorList>
    </citation>
    <scope>NUCLEOTIDE SEQUENCE</scope>
    <source>
        <strain evidence="6 8">CBS 304.34</strain>
    </source>
</reference>
<evidence type="ECO:0000256" key="3">
    <source>
        <dbReference type="ARBA" id="ARBA00022833"/>
    </source>
</evidence>
<evidence type="ECO:0000256" key="4">
    <source>
        <dbReference type="PROSITE-ProRule" id="PRU00175"/>
    </source>
</evidence>
<dbReference type="PANTHER" id="PTHR45969">
    <property type="entry name" value="RING ZINC FINGER PROTEIN-RELATED"/>
    <property type="match status" value="1"/>
</dbReference>
<evidence type="ECO:0000256" key="2">
    <source>
        <dbReference type="ARBA" id="ARBA00022771"/>
    </source>
</evidence>
<dbReference type="GeneID" id="54467405"/>
<name>A0A6A6YJT0_9PEZI</name>
<dbReference type="CDD" id="cd16448">
    <property type="entry name" value="RING-H2"/>
    <property type="match status" value="1"/>
</dbReference>
<keyword evidence="1" id="KW-0479">Metal-binding</keyword>
<keyword evidence="2 4" id="KW-0863">Zinc-finger</keyword>
<dbReference type="Gene3D" id="3.30.40.10">
    <property type="entry name" value="Zinc/RING finger domain, C3HC4 (zinc finger)"/>
    <property type="match status" value="1"/>
</dbReference>